<accession>A0A396SAY9</accession>
<protein>
    <recommendedName>
        <fullName evidence="4">YusW-like protein</fullName>
    </recommendedName>
</protein>
<dbReference type="EMBL" id="QWEI01000013">
    <property type="protein sequence ID" value="RHW32405.1"/>
    <property type="molecule type" value="Genomic_DNA"/>
</dbReference>
<keyword evidence="3" id="KW-1185">Reference proteome</keyword>
<name>A0A396SAY9_9BACL</name>
<evidence type="ECO:0000313" key="2">
    <source>
        <dbReference type="EMBL" id="RHW32405.1"/>
    </source>
</evidence>
<feature type="region of interest" description="Disordered" evidence="1">
    <location>
        <begin position="53"/>
        <end position="74"/>
    </location>
</feature>
<dbReference type="AlphaFoldDB" id="A0A396SAY9"/>
<gene>
    <name evidence="2" type="ORF">D1B33_16855</name>
</gene>
<sequence>MREKYEGVNVKERCYMNCSKAFITIPLLLGLMTGCSNNDAGQDEAATIPATTNDAAQNNSSNGTEQNASGDQTNGAQQVDTLFNFTHFDLDVEYDKDVSYNVEYENNQNQVSAELEDDANDIDLSGNDAYHAIEPQLESLTFDENTGNEEVLNDVISAFGLKEDFKEFDLEVKFVNGVTKKYEFTNK</sequence>
<dbReference type="InterPro" id="IPR025623">
    <property type="entry name" value="YusW"/>
</dbReference>
<dbReference type="PROSITE" id="PS51257">
    <property type="entry name" value="PROKAR_LIPOPROTEIN"/>
    <property type="match status" value="1"/>
</dbReference>
<comment type="caution">
    <text evidence="2">The sequence shown here is derived from an EMBL/GenBank/DDBJ whole genome shotgun (WGS) entry which is preliminary data.</text>
</comment>
<dbReference type="Pfam" id="PF14039">
    <property type="entry name" value="YusW"/>
    <property type="match status" value="1"/>
</dbReference>
<organism evidence="2 3">
    <name type="scientific">Ureibacillus yapensis</name>
    <dbReference type="NCBI Taxonomy" id="2304605"/>
    <lineage>
        <taxon>Bacteria</taxon>
        <taxon>Bacillati</taxon>
        <taxon>Bacillota</taxon>
        <taxon>Bacilli</taxon>
        <taxon>Bacillales</taxon>
        <taxon>Caryophanaceae</taxon>
        <taxon>Ureibacillus</taxon>
    </lineage>
</organism>
<dbReference type="Proteomes" id="UP000265692">
    <property type="component" value="Unassembled WGS sequence"/>
</dbReference>
<reference evidence="2 3" key="1">
    <citation type="submission" date="2018-08" db="EMBL/GenBank/DDBJ databases">
        <title>Lysinibacillus sp. YLB-03 draft genome sequence.</title>
        <authorList>
            <person name="Yu L."/>
        </authorList>
    </citation>
    <scope>NUCLEOTIDE SEQUENCE [LARGE SCALE GENOMIC DNA]</scope>
    <source>
        <strain evidence="2 3">YLB-03</strain>
    </source>
</reference>
<evidence type="ECO:0000313" key="3">
    <source>
        <dbReference type="Proteomes" id="UP000265692"/>
    </source>
</evidence>
<evidence type="ECO:0008006" key="4">
    <source>
        <dbReference type="Google" id="ProtNLM"/>
    </source>
</evidence>
<proteinExistence type="predicted"/>
<evidence type="ECO:0000256" key="1">
    <source>
        <dbReference type="SAM" id="MobiDB-lite"/>
    </source>
</evidence>